<dbReference type="Proteomes" id="UP001383192">
    <property type="component" value="Unassembled WGS sequence"/>
</dbReference>
<reference evidence="2 3" key="1">
    <citation type="submission" date="2024-01" db="EMBL/GenBank/DDBJ databases">
        <title>A draft genome for a cacao thread blight-causing isolate of Paramarasmius palmivorus.</title>
        <authorList>
            <person name="Baruah I.K."/>
            <person name="Bukari Y."/>
            <person name="Amoako-Attah I."/>
            <person name="Meinhardt L.W."/>
            <person name="Bailey B.A."/>
            <person name="Cohen S.P."/>
        </authorList>
    </citation>
    <scope>NUCLEOTIDE SEQUENCE [LARGE SCALE GENOMIC DNA]</scope>
    <source>
        <strain evidence="2 3">GH-12</strain>
    </source>
</reference>
<keyword evidence="1" id="KW-0732">Signal</keyword>
<name>A0AAW0C8M3_9AGAR</name>
<proteinExistence type="predicted"/>
<dbReference type="EMBL" id="JAYKXP010000057">
    <property type="protein sequence ID" value="KAK7034544.1"/>
    <property type="molecule type" value="Genomic_DNA"/>
</dbReference>
<accession>A0AAW0C8M3</accession>
<feature type="chain" id="PRO_5043877890" evidence="1">
    <location>
        <begin position="18"/>
        <end position="152"/>
    </location>
</feature>
<sequence>MFSRALVLFTFVAATIAAPTTFSKRQLVGGKLIEVVNGGIPGNATLGDLSQNDCNIDIKPGDLAFLVARKFIRGAAPGSTAAENGLCGRLDATIFVVDNDATILATTKSWLGPVGFCEECDAGSVIVNDAAFAEIGGDPAVGVVQNVFPRFG</sequence>
<evidence type="ECO:0000313" key="2">
    <source>
        <dbReference type="EMBL" id="KAK7034544.1"/>
    </source>
</evidence>
<protein>
    <submittedName>
        <fullName evidence="2">Uncharacterized protein</fullName>
    </submittedName>
</protein>
<feature type="signal peptide" evidence="1">
    <location>
        <begin position="1"/>
        <end position="17"/>
    </location>
</feature>
<gene>
    <name evidence="2" type="ORF">VNI00_012391</name>
</gene>
<organism evidence="2 3">
    <name type="scientific">Paramarasmius palmivorus</name>
    <dbReference type="NCBI Taxonomy" id="297713"/>
    <lineage>
        <taxon>Eukaryota</taxon>
        <taxon>Fungi</taxon>
        <taxon>Dikarya</taxon>
        <taxon>Basidiomycota</taxon>
        <taxon>Agaricomycotina</taxon>
        <taxon>Agaricomycetes</taxon>
        <taxon>Agaricomycetidae</taxon>
        <taxon>Agaricales</taxon>
        <taxon>Marasmiineae</taxon>
        <taxon>Marasmiaceae</taxon>
        <taxon>Paramarasmius</taxon>
    </lineage>
</organism>
<keyword evidence="3" id="KW-1185">Reference proteome</keyword>
<comment type="caution">
    <text evidence="2">The sequence shown here is derived from an EMBL/GenBank/DDBJ whole genome shotgun (WGS) entry which is preliminary data.</text>
</comment>
<dbReference type="AlphaFoldDB" id="A0AAW0C8M3"/>
<evidence type="ECO:0000256" key="1">
    <source>
        <dbReference type="SAM" id="SignalP"/>
    </source>
</evidence>
<evidence type="ECO:0000313" key="3">
    <source>
        <dbReference type="Proteomes" id="UP001383192"/>
    </source>
</evidence>